<dbReference type="InterPro" id="IPR019745">
    <property type="entry name" value="Amyloid_glyco_intracell_CS"/>
</dbReference>
<evidence type="ECO:0000256" key="10">
    <source>
        <dbReference type="SAM" id="SignalP"/>
    </source>
</evidence>
<comment type="similarity">
    <text evidence="8">Belongs to the APP family.</text>
</comment>
<evidence type="ECO:0000256" key="5">
    <source>
        <dbReference type="ARBA" id="ARBA00023136"/>
    </source>
</evidence>
<evidence type="ECO:0000256" key="2">
    <source>
        <dbReference type="ARBA" id="ARBA00022692"/>
    </source>
</evidence>
<feature type="transmembrane region" description="Helical" evidence="9">
    <location>
        <begin position="571"/>
        <end position="593"/>
    </location>
</feature>
<dbReference type="Pfam" id="PF12925">
    <property type="entry name" value="APP_E2"/>
    <property type="match status" value="1"/>
</dbReference>
<dbReference type="PRINTS" id="PR00203">
    <property type="entry name" value="AMYLOIDA4"/>
</dbReference>
<dbReference type="Gene3D" id="2.30.29.30">
    <property type="entry name" value="Pleckstrin-homology domain (PH domain)/Phosphotyrosine-binding domain (PTB)"/>
    <property type="match status" value="1"/>
</dbReference>
<dbReference type="PROSITE" id="PS51870">
    <property type="entry name" value="APP_E2"/>
    <property type="match status" value="1"/>
</dbReference>
<dbReference type="InterPro" id="IPR019744">
    <property type="entry name" value="APP_CUBD_CS"/>
</dbReference>
<keyword evidence="4 9" id="KW-1133">Transmembrane helix</keyword>
<evidence type="ECO:0000256" key="3">
    <source>
        <dbReference type="ARBA" id="ARBA00022729"/>
    </source>
</evidence>
<evidence type="ECO:0000256" key="1">
    <source>
        <dbReference type="ARBA" id="ARBA00004479"/>
    </source>
</evidence>
<organism evidence="13 14">
    <name type="scientific">Priapulus caudatus</name>
    <name type="common">Priapulid worm</name>
    <dbReference type="NCBI Taxonomy" id="37621"/>
    <lineage>
        <taxon>Eukaryota</taxon>
        <taxon>Metazoa</taxon>
        <taxon>Ecdysozoa</taxon>
        <taxon>Scalidophora</taxon>
        <taxon>Priapulida</taxon>
        <taxon>Priapulimorpha</taxon>
        <taxon>Priapulimorphida</taxon>
        <taxon>Priapulidae</taxon>
        <taxon>Priapulus</taxon>
    </lineage>
</organism>
<feature type="domain" description="E2" evidence="12">
    <location>
        <begin position="214"/>
        <end position="412"/>
    </location>
</feature>
<dbReference type="Gene3D" id="3.90.570.10">
    <property type="entry name" value="Amyloidogenic glycoprotein, heparin-binding domain"/>
    <property type="match status" value="1"/>
</dbReference>
<accession>A0ABM1DTG4</accession>
<dbReference type="InterPro" id="IPR008154">
    <property type="entry name" value="Amyloid_glyco_extra"/>
</dbReference>
<dbReference type="SUPFAM" id="SSF89811">
    <property type="entry name" value="Amyloid beta a4 protein copper binding domain (domain 2)"/>
    <property type="match status" value="1"/>
</dbReference>
<comment type="subcellular location">
    <subcellularLocation>
        <location evidence="1">Membrane</location>
        <topology evidence="1">Single-pass type I membrane protein</topology>
    </subcellularLocation>
</comment>
<comment type="caution">
    <text evidence="8">Lacks conserved residue(s) required for the propagation of feature annotation.</text>
</comment>
<feature type="signal peptide" evidence="10">
    <location>
        <begin position="1"/>
        <end position="21"/>
    </location>
</feature>
<feature type="domain" description="E1" evidence="11">
    <location>
        <begin position="36"/>
        <end position="196"/>
    </location>
</feature>
<dbReference type="InterPro" id="IPR036669">
    <property type="entry name" value="Amyloid_Cu-bd_sf"/>
</dbReference>
<dbReference type="PANTHER" id="PTHR23103">
    <property type="entry name" value="ALZHEIMER'S DISEASE BETA-AMYLOID RELATED"/>
    <property type="match status" value="1"/>
</dbReference>
<dbReference type="InterPro" id="IPR036176">
    <property type="entry name" value="E2_sf"/>
</dbReference>
<dbReference type="SUPFAM" id="SSF56491">
    <property type="entry name" value="A heparin-binding domain"/>
    <property type="match status" value="1"/>
</dbReference>
<evidence type="ECO:0000256" key="8">
    <source>
        <dbReference type="PROSITE-ProRule" id="PRU01217"/>
    </source>
</evidence>
<dbReference type="InterPro" id="IPR015849">
    <property type="entry name" value="Amyloid_glyco_heparin-bd"/>
</dbReference>
<dbReference type="RefSeq" id="XP_014663235.1">
    <property type="nucleotide sequence ID" value="XM_014807749.1"/>
</dbReference>
<keyword evidence="13" id="KW-1185">Reference proteome</keyword>
<feature type="disulfide bond" evidence="8">
    <location>
        <begin position="151"/>
        <end position="181"/>
    </location>
</feature>
<dbReference type="InterPro" id="IPR036454">
    <property type="entry name" value="Amyloid_glyco_heparin-bd_sf"/>
</dbReference>
<evidence type="ECO:0000256" key="4">
    <source>
        <dbReference type="ARBA" id="ARBA00022989"/>
    </source>
</evidence>
<keyword evidence="7" id="KW-0325">Glycoprotein</keyword>
<dbReference type="Proteomes" id="UP000695022">
    <property type="component" value="Unplaced"/>
</dbReference>
<dbReference type="SUPFAM" id="SSF109843">
    <property type="entry name" value="CAPPD, an extracellular domain of amyloid beta A4 protein"/>
    <property type="match status" value="1"/>
</dbReference>
<dbReference type="PROSITE" id="PS00319">
    <property type="entry name" value="APP_CUBD"/>
    <property type="match status" value="1"/>
</dbReference>
<dbReference type="Pfam" id="PF02177">
    <property type="entry name" value="APP_N"/>
    <property type="match status" value="1"/>
</dbReference>
<keyword evidence="6 8" id="KW-1015">Disulfide bond</keyword>
<feature type="disulfide bond" evidence="8">
    <location>
        <begin position="140"/>
        <end position="194"/>
    </location>
</feature>
<dbReference type="Pfam" id="PF10515">
    <property type="entry name" value="APP_amyloid"/>
    <property type="match status" value="1"/>
</dbReference>
<dbReference type="InterPro" id="IPR011993">
    <property type="entry name" value="PH-like_dom_sf"/>
</dbReference>
<proteinExistence type="inferred from homology"/>
<evidence type="ECO:0000259" key="11">
    <source>
        <dbReference type="PROSITE" id="PS51869"/>
    </source>
</evidence>
<dbReference type="InterPro" id="IPR024329">
    <property type="entry name" value="Amyloid_glyco_E2_domain"/>
</dbReference>
<feature type="disulfide bond" evidence="8">
    <location>
        <begin position="106"/>
        <end position="113"/>
    </location>
</feature>
<keyword evidence="2 9" id="KW-0812">Transmembrane</keyword>
<evidence type="ECO:0000313" key="13">
    <source>
        <dbReference type="Proteomes" id="UP000695022"/>
    </source>
</evidence>
<dbReference type="InterPro" id="IPR008155">
    <property type="entry name" value="Amyloid_glyco"/>
</dbReference>
<feature type="region of interest" description="GFLD subdomain" evidence="8">
    <location>
        <begin position="36"/>
        <end position="130"/>
    </location>
</feature>
<evidence type="ECO:0000256" key="6">
    <source>
        <dbReference type="ARBA" id="ARBA00023157"/>
    </source>
</evidence>
<dbReference type="Gene3D" id="1.20.120.770">
    <property type="entry name" value="Amyloid precursor protein, E2 domain"/>
    <property type="match status" value="1"/>
</dbReference>
<evidence type="ECO:0000313" key="14">
    <source>
        <dbReference type="RefSeq" id="XP_014663235.1"/>
    </source>
</evidence>
<sequence>MWLYHIFVLGLIPFLIFQVAGVYVEALVGSVADAAGPLEPKIAMKCGFLNMHLNISNGDWIPDKSANSNCLTEKLDILEYCRKAYPTLQITNVVESTSTVRIHNWCHTGHKKCKWSHDVMPYRCLVGPFQSDPLLVPQHCTFDHIHLSEKCMLFADWQRRANRSCVSTGKTLENFGMLLPCGVDMFSGVEFVCCPREDGSEESADVVDADDTMEDDAYYSSDTSDQEHVDFKAAEKRLEEKHQAKVTLVMKKWSDMEEQYQGMKNSDPHGAEKFKKDMSSKFQKMVAGLEEEWSIEKLHLLDVHQQRVERRLTEKKAAAMTVYLNTLKKKHPQAHQIMKALHKYIRVEEKDRKHTISHYRHLVNTDPAAAAKLHSAAIEHMNEIDSRINQSIGLLQRLPAIERKIMPELRKFLNEIHSNVRLDDSNTIMKLSGGEANNEILEKYKEELAIAQSKIADKADREQEAMEAVTVSTGAPVVVEETTEEEPRSTSEAQMMSTAEQQAVPEIHLKVESVSNEVHQEQVKEAVDMAIADIHGDNLVAHRRNSEVEVEQNFIQESSVKQGDHLHDKGLFLAMTLGGTALLTAIIVGIVVAKKRVEASRAGFTEVDQQSSPEEKHVNNMQMNGYENPTYRYFESYTN</sequence>
<keyword evidence="5 9" id="KW-0472">Membrane</keyword>
<dbReference type="InterPro" id="IPR011178">
    <property type="entry name" value="Amyloid_glyco_Cu-bd"/>
</dbReference>
<feature type="disulfide bond" evidence="8">
    <location>
        <begin position="165"/>
        <end position="193"/>
    </location>
</feature>
<evidence type="ECO:0000256" key="9">
    <source>
        <dbReference type="SAM" id="Phobius"/>
    </source>
</evidence>
<evidence type="ECO:0000259" key="12">
    <source>
        <dbReference type="PROSITE" id="PS51870"/>
    </source>
</evidence>
<feature type="chain" id="PRO_5045078977" evidence="10">
    <location>
        <begin position="22"/>
        <end position="639"/>
    </location>
</feature>
<evidence type="ECO:0000256" key="7">
    <source>
        <dbReference type="ARBA" id="ARBA00023180"/>
    </source>
</evidence>
<dbReference type="PANTHER" id="PTHR23103:SF15">
    <property type="entry name" value="AMYLOID-BETA-LIKE PROTEIN"/>
    <property type="match status" value="1"/>
</dbReference>
<reference evidence="14" key="1">
    <citation type="submission" date="2025-08" db="UniProtKB">
        <authorList>
            <consortium name="RefSeq"/>
        </authorList>
    </citation>
    <scope>IDENTIFICATION</scope>
</reference>
<dbReference type="Pfam" id="PF12924">
    <property type="entry name" value="APP_Cu_bd"/>
    <property type="match status" value="1"/>
</dbReference>
<dbReference type="InterPro" id="IPR019543">
    <property type="entry name" value="APP_amyloid_C"/>
</dbReference>
<protein>
    <submittedName>
        <fullName evidence="14">Beta-amyloid-like protein</fullName>
    </submittedName>
</protein>
<keyword evidence="3 10" id="KW-0732">Signal</keyword>
<name>A0ABM1DTG4_PRICU</name>
<dbReference type="SMART" id="SM00006">
    <property type="entry name" value="A4_EXTRA"/>
    <property type="match status" value="1"/>
</dbReference>
<dbReference type="PROSITE" id="PS51869">
    <property type="entry name" value="APP_E1"/>
    <property type="match status" value="1"/>
</dbReference>
<dbReference type="GeneID" id="106805951"/>
<feature type="region of interest" description="CuBD subdomain" evidence="8">
    <location>
        <begin position="138"/>
        <end position="196"/>
    </location>
</feature>
<gene>
    <name evidence="14" type="primary">LOC106805951</name>
</gene>
<dbReference type="Gene3D" id="3.30.1490.140">
    <property type="entry name" value="Amyloidogenic glycoprotein, copper-binding domain"/>
    <property type="match status" value="1"/>
</dbReference>
<dbReference type="PROSITE" id="PS00320">
    <property type="entry name" value="APP_INTRA"/>
    <property type="match status" value="1"/>
</dbReference>